<dbReference type="AlphaFoldDB" id="K5D8X2"/>
<dbReference type="PANTHER" id="PTHR30372:SF4">
    <property type="entry name" value="LIPID-A-DISACCHARIDE SYNTHASE, MITOCHONDRIAL-RELATED"/>
    <property type="match status" value="1"/>
</dbReference>
<evidence type="ECO:0000256" key="1">
    <source>
        <dbReference type="ARBA" id="ARBA00002056"/>
    </source>
</evidence>
<gene>
    <name evidence="11" type="ORF">HMPREF1057_02934</name>
</gene>
<keyword evidence="4" id="KW-0444">Lipid biosynthesis</keyword>
<organism evidence="11 12">
    <name type="scientific">Bacteroides finegoldii CL09T03C10</name>
    <dbReference type="NCBI Taxonomy" id="997888"/>
    <lineage>
        <taxon>Bacteria</taxon>
        <taxon>Pseudomonadati</taxon>
        <taxon>Bacteroidota</taxon>
        <taxon>Bacteroidia</taxon>
        <taxon>Bacteroidales</taxon>
        <taxon>Bacteroidaceae</taxon>
        <taxon>Bacteroides</taxon>
    </lineage>
</organism>
<protein>
    <recommendedName>
        <fullName evidence="3 10">Lipid-A-disaccharide synthase</fullName>
        <ecNumber evidence="2 10">2.4.1.182</ecNumber>
    </recommendedName>
</protein>
<proteinExistence type="predicted"/>
<keyword evidence="5" id="KW-0441">Lipid A biosynthesis</keyword>
<dbReference type="GO" id="GO:0008915">
    <property type="term" value="F:lipid-A-disaccharide synthase activity"/>
    <property type="evidence" value="ECO:0007669"/>
    <property type="project" value="UniProtKB-UniRule"/>
</dbReference>
<dbReference type="Proteomes" id="UP000007995">
    <property type="component" value="Unassembled WGS sequence"/>
</dbReference>
<dbReference type="GO" id="GO:0016020">
    <property type="term" value="C:membrane"/>
    <property type="evidence" value="ECO:0007669"/>
    <property type="project" value="GOC"/>
</dbReference>
<evidence type="ECO:0000256" key="2">
    <source>
        <dbReference type="ARBA" id="ARBA00012687"/>
    </source>
</evidence>
<sequence length="404" mass="46168">MKVEKESMTLYWSSIPTNSQLSTLNSMKYYLIVGEASGDLHASHLMAALKVEDPQAEFRFFGGDLMAAVGGTMVKHYKELAYMGFIPVLLHLRTIFANMRRCKEDIVFWNPDVVILVDYPGFNLDIAKFVHAKTQIPVYYYISPKIWAWKEYRIKNIKRDVDELFSILPFEVEFFEGKHHYPIHYVGNPTVDEVTAYQEAHPKNTAEFIADNQLENKPIIALLAGSRKQEIKDNLPDMLKAASAFPDYQLVLAGAPSIAPEYYEQYIGESKVKIIFGQTYRLLQHADAALVTSGTATLETALFRVPQVVCYHTPIGKVISFLRHHILTVKFISLVNLIADREVVKELVADTMTVKNMQSELEKILEDDKYRREMLAEYERMAERLGPAGAPRHAARKMLELLKK</sequence>
<evidence type="ECO:0000256" key="7">
    <source>
        <dbReference type="ARBA" id="ARBA00022679"/>
    </source>
</evidence>
<dbReference type="InterPro" id="IPR003835">
    <property type="entry name" value="Glyco_trans_19"/>
</dbReference>
<dbReference type="EC" id="2.4.1.182" evidence="2 10"/>
<dbReference type="EMBL" id="AGXW01000012">
    <property type="protein sequence ID" value="EKJ89393.1"/>
    <property type="molecule type" value="Genomic_DNA"/>
</dbReference>
<name>K5D8X2_9BACE</name>
<keyword evidence="6" id="KW-0328">Glycosyltransferase</keyword>
<dbReference type="Pfam" id="PF02684">
    <property type="entry name" value="LpxB"/>
    <property type="match status" value="1"/>
</dbReference>
<dbReference type="SUPFAM" id="SSF53756">
    <property type="entry name" value="UDP-Glycosyltransferase/glycogen phosphorylase"/>
    <property type="match status" value="1"/>
</dbReference>
<keyword evidence="8" id="KW-0443">Lipid metabolism</keyword>
<dbReference type="HOGENOM" id="CLU_036577_0_0_10"/>
<evidence type="ECO:0000256" key="9">
    <source>
        <dbReference type="ARBA" id="ARBA00048975"/>
    </source>
</evidence>
<dbReference type="GO" id="GO:0009245">
    <property type="term" value="P:lipid A biosynthetic process"/>
    <property type="evidence" value="ECO:0007669"/>
    <property type="project" value="UniProtKB-UniRule"/>
</dbReference>
<evidence type="ECO:0000256" key="4">
    <source>
        <dbReference type="ARBA" id="ARBA00022516"/>
    </source>
</evidence>
<dbReference type="GO" id="GO:0005543">
    <property type="term" value="F:phospholipid binding"/>
    <property type="evidence" value="ECO:0007669"/>
    <property type="project" value="TreeGrafter"/>
</dbReference>
<comment type="caution">
    <text evidence="11">The sequence shown here is derived from an EMBL/GenBank/DDBJ whole genome shotgun (WGS) entry which is preliminary data.</text>
</comment>
<reference evidence="11 12" key="1">
    <citation type="submission" date="2012-02" db="EMBL/GenBank/DDBJ databases">
        <title>The Genome Sequence of Bacteroides finegoldii CL09T03C10.</title>
        <authorList>
            <consortium name="The Broad Institute Genome Sequencing Platform"/>
            <person name="Earl A."/>
            <person name="Ward D."/>
            <person name="Feldgarden M."/>
            <person name="Gevers D."/>
            <person name="Zitomersky N.L."/>
            <person name="Coyne M.J."/>
            <person name="Comstock L.E."/>
            <person name="Young S.K."/>
            <person name="Zeng Q."/>
            <person name="Gargeya S."/>
            <person name="Fitzgerald M."/>
            <person name="Haas B."/>
            <person name="Abouelleil A."/>
            <person name="Alvarado L."/>
            <person name="Arachchi H.M."/>
            <person name="Berlin A."/>
            <person name="Chapman S.B."/>
            <person name="Gearin G."/>
            <person name="Goldberg J."/>
            <person name="Griggs A."/>
            <person name="Gujja S."/>
            <person name="Hansen M."/>
            <person name="Heiman D."/>
            <person name="Howarth C."/>
            <person name="Larimer J."/>
            <person name="Lui A."/>
            <person name="MacDonald P.J.P."/>
            <person name="McCowen C."/>
            <person name="Montmayeur A."/>
            <person name="Murphy C."/>
            <person name="Neiman D."/>
            <person name="Pearson M."/>
            <person name="Priest M."/>
            <person name="Roberts A."/>
            <person name="Saif S."/>
            <person name="Shea T."/>
            <person name="Sisk P."/>
            <person name="Stolte C."/>
            <person name="Sykes S."/>
            <person name="Wortman J."/>
            <person name="Nusbaum C."/>
            <person name="Birren B."/>
        </authorList>
    </citation>
    <scope>NUCLEOTIDE SEQUENCE [LARGE SCALE GENOMIC DNA]</scope>
    <source>
        <strain evidence="11 12">CL09T03C10</strain>
    </source>
</reference>
<keyword evidence="7" id="KW-0808">Transferase</keyword>
<evidence type="ECO:0000256" key="3">
    <source>
        <dbReference type="ARBA" id="ARBA00020902"/>
    </source>
</evidence>
<comment type="function">
    <text evidence="1">Condensation of UDP-2,3-diacylglucosamine and 2,3-diacylglucosamine-1-phosphate to form lipid A disaccharide, a precursor of lipid A, a phosphorylated glycolipid that anchors the lipopolysaccharide to the outer membrane of the cell.</text>
</comment>
<evidence type="ECO:0000313" key="12">
    <source>
        <dbReference type="Proteomes" id="UP000007995"/>
    </source>
</evidence>
<evidence type="ECO:0000256" key="8">
    <source>
        <dbReference type="ARBA" id="ARBA00023098"/>
    </source>
</evidence>
<dbReference type="NCBIfam" id="TIGR00215">
    <property type="entry name" value="lpxB"/>
    <property type="match status" value="1"/>
</dbReference>
<dbReference type="PANTHER" id="PTHR30372">
    <property type="entry name" value="LIPID-A-DISACCHARIDE SYNTHASE"/>
    <property type="match status" value="1"/>
</dbReference>
<dbReference type="Gene3D" id="3.40.50.2000">
    <property type="entry name" value="Glycogen Phosphorylase B"/>
    <property type="match status" value="1"/>
</dbReference>
<evidence type="ECO:0000256" key="5">
    <source>
        <dbReference type="ARBA" id="ARBA00022556"/>
    </source>
</evidence>
<comment type="catalytic activity">
    <reaction evidence="9">
        <text>a lipid X + a UDP-2-N,3-O-bis[(3R)-3-hydroxyacyl]-alpha-D-glucosamine = a lipid A disaccharide + UDP + H(+)</text>
        <dbReference type="Rhea" id="RHEA:67828"/>
        <dbReference type="ChEBI" id="CHEBI:15378"/>
        <dbReference type="ChEBI" id="CHEBI:58223"/>
        <dbReference type="ChEBI" id="CHEBI:137748"/>
        <dbReference type="ChEBI" id="CHEBI:176338"/>
        <dbReference type="ChEBI" id="CHEBI:176343"/>
        <dbReference type="EC" id="2.4.1.182"/>
    </reaction>
</comment>
<evidence type="ECO:0000256" key="10">
    <source>
        <dbReference type="NCBIfam" id="TIGR00215"/>
    </source>
</evidence>
<accession>K5D8X2</accession>
<evidence type="ECO:0000313" key="11">
    <source>
        <dbReference type="EMBL" id="EKJ89393.1"/>
    </source>
</evidence>
<evidence type="ECO:0000256" key="6">
    <source>
        <dbReference type="ARBA" id="ARBA00022676"/>
    </source>
</evidence>